<dbReference type="AlphaFoldDB" id="A0A1G6VRA4"/>
<feature type="compositionally biased region" description="Basic and acidic residues" evidence="1">
    <location>
        <begin position="15"/>
        <end position="24"/>
    </location>
</feature>
<name>A0A1G6VRA4_9ACTN</name>
<dbReference type="EMBL" id="FMZK01000009">
    <property type="protein sequence ID" value="SDD56064.1"/>
    <property type="molecule type" value="Genomic_DNA"/>
</dbReference>
<accession>A0A1G6VRA4</accession>
<feature type="region of interest" description="Disordered" evidence="1">
    <location>
        <begin position="1"/>
        <end position="62"/>
    </location>
</feature>
<proteinExistence type="predicted"/>
<evidence type="ECO:0000256" key="1">
    <source>
        <dbReference type="SAM" id="MobiDB-lite"/>
    </source>
</evidence>
<reference evidence="3" key="1">
    <citation type="submission" date="2016-10" db="EMBL/GenBank/DDBJ databases">
        <authorList>
            <person name="Varghese N."/>
            <person name="Submissions S."/>
        </authorList>
    </citation>
    <scope>NUCLEOTIDE SEQUENCE [LARGE SCALE GENOMIC DNA]</scope>
    <source>
        <strain evidence="3">CGMCC 4.3504</strain>
    </source>
</reference>
<keyword evidence="3" id="KW-1185">Reference proteome</keyword>
<dbReference type="STRING" id="67344.SAMN05216505_10970"/>
<organism evidence="2 3">
    <name type="scientific">Streptomyces prasinopilosus</name>
    <dbReference type="NCBI Taxonomy" id="67344"/>
    <lineage>
        <taxon>Bacteria</taxon>
        <taxon>Bacillati</taxon>
        <taxon>Actinomycetota</taxon>
        <taxon>Actinomycetes</taxon>
        <taxon>Kitasatosporales</taxon>
        <taxon>Streptomycetaceae</taxon>
        <taxon>Streptomyces</taxon>
    </lineage>
</organism>
<evidence type="ECO:0000313" key="3">
    <source>
        <dbReference type="Proteomes" id="UP000182100"/>
    </source>
</evidence>
<protein>
    <recommendedName>
        <fullName evidence="4">Helix-turn-helix domain-containing protein</fullName>
    </recommendedName>
</protein>
<sequence length="351" mass="37783">MRVTSLQVRDSGGYVHRDKLDNRKQIRPPAGSGFPNEGLTDQEAPTFPMADSQSNARPCADAGAPTSGVIHVRTRLTADFTVVSNALAQRRGSAVTLGVAVYILSLPTGSRVSIAALCAHFSEGEILISRALRELEAAGYLERRRERLSSGRIRTRTYFYDVPGGAPRPDPDDSPEPPKPSRPRHRKSPVAQRTPSSSSSVTVTEAASVPAPGRPEEPAALSDADPRAVAVLASLRRVDPRLLLSEREAARLAPAVGQWLAAGVAPSRITAHLTARLPDHFLARPAAILAFRLRETPLPAPPPAPLPSFAERPDLLPFQTCDGCERAFRAPEPGQRCRDCRRHGERSPAAA</sequence>
<evidence type="ECO:0000313" key="2">
    <source>
        <dbReference type="EMBL" id="SDD56064.1"/>
    </source>
</evidence>
<dbReference type="Proteomes" id="UP000182100">
    <property type="component" value="Unassembled WGS sequence"/>
</dbReference>
<evidence type="ECO:0008006" key="4">
    <source>
        <dbReference type="Google" id="ProtNLM"/>
    </source>
</evidence>
<feature type="region of interest" description="Disordered" evidence="1">
    <location>
        <begin position="329"/>
        <end position="351"/>
    </location>
</feature>
<feature type="compositionally biased region" description="Low complexity" evidence="1">
    <location>
        <begin position="189"/>
        <end position="211"/>
    </location>
</feature>
<feature type="region of interest" description="Disordered" evidence="1">
    <location>
        <begin position="159"/>
        <end position="224"/>
    </location>
</feature>
<gene>
    <name evidence="2" type="ORF">SAMN05216505_10970</name>
</gene>